<feature type="region of interest" description="Disordered" evidence="1">
    <location>
        <begin position="1"/>
        <end position="21"/>
    </location>
</feature>
<accession>A0A210Q4N4</accession>
<feature type="region of interest" description="Disordered" evidence="1">
    <location>
        <begin position="56"/>
        <end position="79"/>
    </location>
</feature>
<proteinExistence type="predicted"/>
<evidence type="ECO:0000313" key="3">
    <source>
        <dbReference type="Proteomes" id="UP000242188"/>
    </source>
</evidence>
<dbReference type="Proteomes" id="UP000242188">
    <property type="component" value="Unassembled WGS sequence"/>
</dbReference>
<name>A0A210Q4N4_MIZYE</name>
<organism evidence="2 3">
    <name type="scientific">Mizuhopecten yessoensis</name>
    <name type="common">Japanese scallop</name>
    <name type="synonym">Patinopecten yessoensis</name>
    <dbReference type="NCBI Taxonomy" id="6573"/>
    <lineage>
        <taxon>Eukaryota</taxon>
        <taxon>Metazoa</taxon>
        <taxon>Spiralia</taxon>
        <taxon>Lophotrochozoa</taxon>
        <taxon>Mollusca</taxon>
        <taxon>Bivalvia</taxon>
        <taxon>Autobranchia</taxon>
        <taxon>Pteriomorphia</taxon>
        <taxon>Pectinida</taxon>
        <taxon>Pectinoidea</taxon>
        <taxon>Pectinidae</taxon>
        <taxon>Mizuhopecten</taxon>
    </lineage>
</organism>
<protein>
    <submittedName>
        <fullName evidence="2">Uncharacterized protein</fullName>
    </submittedName>
</protein>
<gene>
    <name evidence="2" type="ORF">KP79_PYT24878</name>
</gene>
<reference evidence="2 3" key="1">
    <citation type="journal article" date="2017" name="Nat. Ecol. Evol.">
        <title>Scallop genome provides insights into evolution of bilaterian karyotype and development.</title>
        <authorList>
            <person name="Wang S."/>
            <person name="Zhang J."/>
            <person name="Jiao W."/>
            <person name="Li J."/>
            <person name="Xun X."/>
            <person name="Sun Y."/>
            <person name="Guo X."/>
            <person name="Huan P."/>
            <person name="Dong B."/>
            <person name="Zhang L."/>
            <person name="Hu X."/>
            <person name="Sun X."/>
            <person name="Wang J."/>
            <person name="Zhao C."/>
            <person name="Wang Y."/>
            <person name="Wang D."/>
            <person name="Huang X."/>
            <person name="Wang R."/>
            <person name="Lv J."/>
            <person name="Li Y."/>
            <person name="Zhang Z."/>
            <person name="Liu B."/>
            <person name="Lu W."/>
            <person name="Hui Y."/>
            <person name="Liang J."/>
            <person name="Zhou Z."/>
            <person name="Hou R."/>
            <person name="Li X."/>
            <person name="Liu Y."/>
            <person name="Li H."/>
            <person name="Ning X."/>
            <person name="Lin Y."/>
            <person name="Zhao L."/>
            <person name="Xing Q."/>
            <person name="Dou J."/>
            <person name="Li Y."/>
            <person name="Mao J."/>
            <person name="Guo H."/>
            <person name="Dou H."/>
            <person name="Li T."/>
            <person name="Mu C."/>
            <person name="Jiang W."/>
            <person name="Fu Q."/>
            <person name="Fu X."/>
            <person name="Miao Y."/>
            <person name="Liu J."/>
            <person name="Yu Q."/>
            <person name="Li R."/>
            <person name="Liao H."/>
            <person name="Li X."/>
            <person name="Kong Y."/>
            <person name="Jiang Z."/>
            <person name="Chourrout D."/>
            <person name="Li R."/>
            <person name="Bao Z."/>
        </authorList>
    </citation>
    <scope>NUCLEOTIDE SEQUENCE [LARGE SCALE GENOMIC DNA]</scope>
    <source>
        <strain evidence="2 3">PY_sf001</strain>
    </source>
</reference>
<keyword evidence="3" id="KW-1185">Reference proteome</keyword>
<dbReference type="OrthoDB" id="10063881at2759"/>
<dbReference type="AlphaFoldDB" id="A0A210Q4N4"/>
<sequence length="197" mass="22013">MATSEKEHELPKPQKQPDENPFRAMAEMFHKLSSTGAKGEDLKEVQKQMVEFLIATDGLPKTKDEPETGAGPDHANDGQVASTVSLDTRFYKLPSFSGDCGKGDSSFDLWQFEVQCLLDADRNMDVIGQSIRRSLRGYAVETVMRIGSRTTPAQIIAKLRSLYGVVDEQETLLENFYSAHQSPEECVTDWACRLEGY</sequence>
<comment type="caution">
    <text evidence="2">The sequence shown here is derived from an EMBL/GenBank/DDBJ whole genome shotgun (WGS) entry which is preliminary data.</text>
</comment>
<evidence type="ECO:0000256" key="1">
    <source>
        <dbReference type="SAM" id="MobiDB-lite"/>
    </source>
</evidence>
<dbReference type="EMBL" id="NEDP02005024">
    <property type="protein sequence ID" value="OWF43704.1"/>
    <property type="molecule type" value="Genomic_DNA"/>
</dbReference>
<evidence type="ECO:0000313" key="2">
    <source>
        <dbReference type="EMBL" id="OWF43704.1"/>
    </source>
</evidence>